<dbReference type="Pfam" id="PF20298">
    <property type="entry name" value="E2-ntca"/>
    <property type="match status" value="1"/>
</dbReference>
<dbReference type="KEGG" id="mch:Mchl_5649"/>
<reference evidence="3 4" key="1">
    <citation type="submission" date="2008-12" db="EMBL/GenBank/DDBJ databases">
        <title>Complete sequence of plasmid1 of Methylobacterium chloromethanicum CM4.</title>
        <authorList>
            <consortium name="US DOE Joint Genome Institute"/>
            <person name="Lucas S."/>
            <person name="Copeland A."/>
            <person name="Lapidus A."/>
            <person name="Glavina del Rio T."/>
            <person name="Dalin E."/>
            <person name="Tice H."/>
            <person name="Bruce D."/>
            <person name="Goodwin L."/>
            <person name="Pitluck S."/>
            <person name="Chertkov O."/>
            <person name="Brettin T."/>
            <person name="Detter J.C."/>
            <person name="Han C."/>
            <person name="Larimer F."/>
            <person name="Land M."/>
            <person name="Hauser L."/>
            <person name="Kyrpides N."/>
            <person name="Mikhailova N."/>
            <person name="Marx C."/>
            <person name="Richardson P."/>
        </authorList>
    </citation>
    <scope>NUCLEOTIDE SEQUENCE [LARGE SCALE GENOMIC DNA]</scope>
    <source>
        <strain evidence="4">CM4 / NCIMB 13688</strain>
        <plasmid evidence="3 4">pCMU01</plasmid>
    </source>
</reference>
<dbReference type="InterPro" id="IPR046891">
    <property type="entry name" value="E2-ntca"/>
</dbReference>
<organism evidence="3 4">
    <name type="scientific">Methylorubrum extorquens (strain CM4 / NCIMB 13688)</name>
    <name type="common">Methylobacterium extorquens</name>
    <dbReference type="NCBI Taxonomy" id="440085"/>
    <lineage>
        <taxon>Bacteria</taxon>
        <taxon>Pseudomonadati</taxon>
        <taxon>Pseudomonadota</taxon>
        <taxon>Alphaproteobacteria</taxon>
        <taxon>Hyphomicrobiales</taxon>
        <taxon>Methylobacteriaceae</taxon>
        <taxon>Methylorubrum</taxon>
    </lineage>
</organism>
<accession>B7L3G4</accession>
<dbReference type="Pfam" id="PF20272">
    <property type="entry name" value="E2-Crich"/>
    <property type="match status" value="1"/>
</dbReference>
<gene>
    <name evidence="3" type="ordered locus">Mchl_5649</name>
</gene>
<evidence type="ECO:0000259" key="2">
    <source>
        <dbReference type="Pfam" id="PF20298"/>
    </source>
</evidence>
<feature type="domain" description="Prokaryotic E2" evidence="2">
    <location>
        <begin position="26"/>
        <end position="124"/>
    </location>
</feature>
<evidence type="ECO:0000313" key="4">
    <source>
        <dbReference type="Proteomes" id="UP000002385"/>
    </source>
</evidence>
<reference evidence="3 4" key="2">
    <citation type="journal article" date="2012" name="J. Bacteriol.">
        <title>Complete genome sequences of six strains of the genus Methylobacterium.</title>
        <authorList>
            <person name="Marx C.J."/>
            <person name="Bringel F."/>
            <person name="Chistoserdova L."/>
            <person name="Moulin L."/>
            <person name="Farhan Ul Haque M."/>
            <person name="Fleischman D.E."/>
            <person name="Gruffaz C."/>
            <person name="Jourand P."/>
            <person name="Knief C."/>
            <person name="Lee M.C."/>
            <person name="Muller E.E."/>
            <person name="Nadalig T."/>
            <person name="Peyraud R."/>
            <person name="Roselli S."/>
            <person name="Russ L."/>
            <person name="Goodwin L.A."/>
            <person name="Ivanova N."/>
            <person name="Kyrpides N."/>
            <person name="Lajus A."/>
            <person name="Land M.L."/>
            <person name="Medigue C."/>
            <person name="Mikhailova N."/>
            <person name="Nolan M."/>
            <person name="Woyke T."/>
            <person name="Stolyar S."/>
            <person name="Vorholt J.A."/>
            <person name="Vuilleumier S."/>
        </authorList>
    </citation>
    <scope>NUCLEOTIDE SEQUENCE [LARGE SCALE GENOMIC DNA]</scope>
    <source>
        <strain evidence="4">CM4 / NCIMB 13688</strain>
        <plasmid evidence="3 4">pCMU01</plasmid>
    </source>
</reference>
<evidence type="ECO:0000313" key="3">
    <source>
        <dbReference type="EMBL" id="ACK86372.1"/>
    </source>
</evidence>
<name>B7L3G4_METC4</name>
<proteinExistence type="predicted"/>
<dbReference type="HOGENOM" id="CLU_1081254_0_0_5"/>
<evidence type="ECO:0000259" key="1">
    <source>
        <dbReference type="Pfam" id="PF20272"/>
    </source>
</evidence>
<dbReference type="InterPro" id="IPR046892">
    <property type="entry name" value="E2-Crich"/>
</dbReference>
<dbReference type="AlphaFoldDB" id="B7L3G4"/>
<dbReference type="EMBL" id="CP001299">
    <property type="protein sequence ID" value="ACK86372.1"/>
    <property type="molecule type" value="Genomic_DNA"/>
</dbReference>
<feature type="domain" description="Cysteine-rich" evidence="1">
    <location>
        <begin position="129"/>
        <end position="257"/>
    </location>
</feature>
<protein>
    <submittedName>
        <fullName evidence="3">Uncharacterized protein</fullName>
    </submittedName>
</protein>
<dbReference type="RefSeq" id="WP_012606262.1">
    <property type="nucleotide sequence ID" value="NC_011758.1"/>
</dbReference>
<dbReference type="Proteomes" id="UP000002385">
    <property type="component" value="Plasmid pCMU01"/>
</dbReference>
<geneLocation type="plasmid" evidence="3 4">
    <name>pCMU01</name>
</geneLocation>
<sequence>MGAPDVIRHLAAAAPGYGIGLNAVGATDLTAAVPVQLADGSGQEYEIAVSAAGERASAREAARARLPSFCPIRHINQDGSFCLNWEAAESLAVLDRGTAEAWWGALLQYLRLQERARRLRRWPNRREWAHGEAAHHQRKAQVAAAALSVRFERDLAQGRVAVTRSHAVSAEGRALRLNIGGRRVLSVFDERGRAATLRQPCPCGLHHRPLTLRGCGDHSARFVELTRALRDQEAAERAFWKSWKGKQCCGTMDGCPLALTA</sequence>
<keyword evidence="3" id="KW-0614">Plasmid</keyword>